<feature type="transmembrane region" description="Helical" evidence="2">
    <location>
        <begin position="31"/>
        <end position="51"/>
    </location>
</feature>
<keyword evidence="5" id="KW-1185">Reference proteome</keyword>
<feature type="transmembrane region" description="Helical" evidence="2">
    <location>
        <begin position="94"/>
        <end position="124"/>
    </location>
</feature>
<dbReference type="GeneID" id="64188853"/>
<evidence type="ECO:0000259" key="3">
    <source>
        <dbReference type="Pfam" id="PF04235"/>
    </source>
</evidence>
<keyword evidence="2" id="KW-1133">Transmembrane helix</keyword>
<sequence length="382" mass="40406">MPDTVQHTATADGHSPAVDNDHQPKPVTGRIIGIDVARGIALLAMIIAHLYPFKGFAGAFLEGFPSALFAVLSGISMTIIFSKRGAVDVFIRGIILVVIGIVVTPYAGTIIVVLKALGIGYIVFALLQIPRWSTKWVATGFAVLLAVSGIVHVITLHTTLHALLREPYPIVTWLAYMAAGVLFAHWLRNNNWQITPSSASGFLVAAAGVVISVVGVLARDWIDSAYAVATRNNLGIAVHGFFDAKPHSGGLVDAVATIAGSLTVILLCLLLVQTDRWVFPLKAMGSMALTVYLGHVISAGIINRGHIATQYPELAIGTIVVAVVGTSIWAMFFRYGPLEYVLGLVAQTGAQAVAGITGKRSDNNGSNHADKTSEMSTATTNH</sequence>
<feature type="transmembrane region" description="Helical" evidence="2">
    <location>
        <begin position="168"/>
        <end position="187"/>
    </location>
</feature>
<feature type="domain" description="DUF418" evidence="3">
    <location>
        <begin position="248"/>
        <end position="342"/>
    </location>
</feature>
<keyword evidence="2" id="KW-0812">Transmembrane</keyword>
<evidence type="ECO:0000256" key="2">
    <source>
        <dbReference type="SAM" id="Phobius"/>
    </source>
</evidence>
<feature type="transmembrane region" description="Helical" evidence="2">
    <location>
        <begin position="314"/>
        <end position="333"/>
    </location>
</feature>
<evidence type="ECO:0000256" key="1">
    <source>
        <dbReference type="SAM" id="MobiDB-lite"/>
    </source>
</evidence>
<feature type="transmembrane region" description="Helical" evidence="2">
    <location>
        <begin position="199"/>
        <end position="218"/>
    </location>
</feature>
<keyword evidence="2" id="KW-0472">Membrane</keyword>
<comment type="caution">
    <text evidence="4">The sequence shown here is derived from an EMBL/GenBank/DDBJ whole genome shotgun (WGS) entry which is preliminary data.</text>
</comment>
<dbReference type="InterPro" id="IPR007349">
    <property type="entry name" value="DUF418"/>
</dbReference>
<evidence type="ECO:0000313" key="4">
    <source>
        <dbReference type="EMBL" id="MDK4301018.1"/>
    </source>
</evidence>
<dbReference type="RefSeq" id="WP_018120916.1">
    <property type="nucleotide sequence ID" value="NZ_CBCRTU010000007.1"/>
</dbReference>
<organism evidence="4 5">
    <name type="scientific">Corynebacterium propinquum</name>
    <dbReference type="NCBI Taxonomy" id="43769"/>
    <lineage>
        <taxon>Bacteria</taxon>
        <taxon>Bacillati</taxon>
        <taxon>Actinomycetota</taxon>
        <taxon>Actinomycetes</taxon>
        <taxon>Mycobacteriales</taxon>
        <taxon>Corynebacteriaceae</taxon>
        <taxon>Corynebacterium</taxon>
    </lineage>
</organism>
<feature type="region of interest" description="Disordered" evidence="1">
    <location>
        <begin position="357"/>
        <end position="382"/>
    </location>
</feature>
<proteinExistence type="predicted"/>
<feature type="transmembrane region" description="Helical" evidence="2">
    <location>
        <begin position="136"/>
        <end position="156"/>
    </location>
</feature>
<accession>A0ABT7G3H4</accession>
<feature type="transmembrane region" description="Helical" evidence="2">
    <location>
        <begin position="63"/>
        <end position="82"/>
    </location>
</feature>
<feature type="transmembrane region" description="Helical" evidence="2">
    <location>
        <begin position="284"/>
        <end position="302"/>
    </location>
</feature>
<name>A0ABT7G3H4_9CORY</name>
<dbReference type="Pfam" id="PF04235">
    <property type="entry name" value="DUF418"/>
    <property type="match status" value="1"/>
</dbReference>
<feature type="transmembrane region" description="Helical" evidence="2">
    <location>
        <begin position="254"/>
        <end position="272"/>
    </location>
</feature>
<feature type="region of interest" description="Disordered" evidence="1">
    <location>
        <begin position="1"/>
        <end position="24"/>
    </location>
</feature>
<dbReference type="Proteomes" id="UP001243856">
    <property type="component" value="Unassembled WGS sequence"/>
</dbReference>
<protein>
    <submittedName>
        <fullName evidence="4">DUF418 domain-containing protein</fullName>
    </submittedName>
</protein>
<dbReference type="EMBL" id="JASNVK010000011">
    <property type="protein sequence ID" value="MDK4301018.1"/>
    <property type="molecule type" value="Genomic_DNA"/>
</dbReference>
<reference evidence="4 5" key="1">
    <citation type="submission" date="2023-05" db="EMBL/GenBank/DDBJ databases">
        <title>Metabolic capabilities are highly conserved among human nasal-associated Corynebacterium species in pangenomic analyses.</title>
        <authorList>
            <person name="Tran T.H."/>
            <person name="Roberts A.Q."/>
            <person name="Escapa I.F."/>
            <person name="Gao W."/>
            <person name="Conlan S."/>
            <person name="Kong H."/>
            <person name="Segre J.A."/>
            <person name="Kelly M.S."/>
            <person name="Lemon K.P."/>
        </authorList>
    </citation>
    <scope>NUCLEOTIDE SEQUENCE [LARGE SCALE GENOMIC DNA]</scope>
    <source>
        <strain evidence="4 5">KPL2811</strain>
    </source>
</reference>
<gene>
    <name evidence="4" type="ORF">QPX45_07140</name>
</gene>
<evidence type="ECO:0000313" key="5">
    <source>
        <dbReference type="Proteomes" id="UP001243856"/>
    </source>
</evidence>